<dbReference type="PROSITE" id="PS50887">
    <property type="entry name" value="GGDEF"/>
    <property type="match status" value="1"/>
</dbReference>
<dbReference type="InterPro" id="IPR043128">
    <property type="entry name" value="Rev_trsase/Diguanyl_cyclase"/>
</dbReference>
<dbReference type="NCBIfam" id="TIGR00229">
    <property type="entry name" value="sensory_box"/>
    <property type="match status" value="1"/>
</dbReference>
<dbReference type="GO" id="GO:0000160">
    <property type="term" value="P:phosphorelay signal transduction system"/>
    <property type="evidence" value="ECO:0007669"/>
    <property type="project" value="InterPro"/>
</dbReference>
<dbReference type="AlphaFoldDB" id="A0A6L6IU76"/>
<dbReference type="PANTHER" id="PTHR44757:SF2">
    <property type="entry name" value="BIOFILM ARCHITECTURE MAINTENANCE PROTEIN MBAA"/>
    <property type="match status" value="1"/>
</dbReference>
<feature type="domain" description="Response regulatory" evidence="2">
    <location>
        <begin position="17"/>
        <end position="134"/>
    </location>
</feature>
<dbReference type="InterPro" id="IPR001789">
    <property type="entry name" value="Sig_transdc_resp-reg_receiver"/>
</dbReference>
<accession>A0A6L6IU76</accession>
<dbReference type="Proteomes" id="UP000478740">
    <property type="component" value="Unassembled WGS sequence"/>
</dbReference>
<protein>
    <submittedName>
        <fullName evidence="5">Diguanylate cyclase</fullName>
    </submittedName>
</protein>
<dbReference type="Gene3D" id="3.40.50.2300">
    <property type="match status" value="1"/>
</dbReference>
<organism evidence="5 6">
    <name type="scientific">Paracoccus shanxieyensis</name>
    <dbReference type="NCBI Taxonomy" id="2675752"/>
    <lineage>
        <taxon>Bacteria</taxon>
        <taxon>Pseudomonadati</taxon>
        <taxon>Pseudomonadota</taxon>
        <taxon>Alphaproteobacteria</taxon>
        <taxon>Rhodobacterales</taxon>
        <taxon>Paracoccaceae</taxon>
        <taxon>Paracoccus</taxon>
    </lineage>
</organism>
<sequence length="442" mass="48453">MTEDLYPDQTTDLPRPKILIVDDISANLTAMRVLLRHKDAEIITAQSGNQALSLALDHEFALALLDVQMPEMDGFEVAELLRDNPFSAETPIVFMTASNADEFSQLKGYSSGAIDYIGKPINEQILLSKVEILLNLYRSKQQLVRALAQVHQQKQLLRATFDAVRDGIIATDNLGRVSWMNPAAEHLTGWSAAEHPLLSSALPLETCEGQPLNDRLFGDTPAVSAGTHIMMRDRGGKTLAITKSSSVVYDRENQPVGGVIVFQDASQSYARQLALIGQVETDPLTGLLNRAGFNKRLRALLAAPVSSKRDVALLFGDLDKFKPVNDLHGHAAGDAVLKAVAARMSRCIRDGDIAARWAGDEFVVVMVCDDRHEAEQMAERLLDTIRQPIDIGKSGEGVQVGISIGISMASDAGWDHDEILEQADRLLYARKAERHQQMRAAT</sequence>
<dbReference type="SUPFAM" id="SSF55785">
    <property type="entry name" value="PYP-like sensor domain (PAS domain)"/>
    <property type="match status" value="1"/>
</dbReference>
<dbReference type="RefSeq" id="WP_155043892.1">
    <property type="nucleotide sequence ID" value="NZ_WMIH01000004.1"/>
</dbReference>
<dbReference type="NCBIfam" id="TIGR00254">
    <property type="entry name" value="GGDEF"/>
    <property type="match status" value="1"/>
</dbReference>
<dbReference type="InterPro" id="IPR000160">
    <property type="entry name" value="GGDEF_dom"/>
</dbReference>
<dbReference type="EMBL" id="WMII01000005">
    <property type="protein sequence ID" value="MTH64026.1"/>
    <property type="molecule type" value="Genomic_DNA"/>
</dbReference>
<dbReference type="Pfam" id="PF00990">
    <property type="entry name" value="GGDEF"/>
    <property type="match status" value="1"/>
</dbReference>
<dbReference type="Pfam" id="PF13188">
    <property type="entry name" value="PAS_8"/>
    <property type="match status" value="1"/>
</dbReference>
<evidence type="ECO:0000256" key="1">
    <source>
        <dbReference type="PROSITE-ProRule" id="PRU00169"/>
    </source>
</evidence>
<evidence type="ECO:0000313" key="5">
    <source>
        <dbReference type="EMBL" id="MTH64026.1"/>
    </source>
</evidence>
<dbReference type="SUPFAM" id="SSF52172">
    <property type="entry name" value="CheY-like"/>
    <property type="match status" value="1"/>
</dbReference>
<feature type="domain" description="GGDEF" evidence="4">
    <location>
        <begin position="309"/>
        <end position="442"/>
    </location>
</feature>
<dbReference type="InterPro" id="IPR000014">
    <property type="entry name" value="PAS"/>
</dbReference>
<feature type="domain" description="PAS" evidence="3">
    <location>
        <begin position="153"/>
        <end position="194"/>
    </location>
</feature>
<dbReference type="SMART" id="SM00448">
    <property type="entry name" value="REC"/>
    <property type="match status" value="1"/>
</dbReference>
<dbReference type="Gene3D" id="3.30.450.20">
    <property type="entry name" value="PAS domain"/>
    <property type="match status" value="1"/>
</dbReference>
<dbReference type="GO" id="GO:0003824">
    <property type="term" value="F:catalytic activity"/>
    <property type="evidence" value="ECO:0007669"/>
    <property type="project" value="UniProtKB-ARBA"/>
</dbReference>
<evidence type="ECO:0000259" key="4">
    <source>
        <dbReference type="PROSITE" id="PS50887"/>
    </source>
</evidence>
<comment type="caution">
    <text evidence="5">The sequence shown here is derived from an EMBL/GenBank/DDBJ whole genome shotgun (WGS) entry which is preliminary data.</text>
</comment>
<dbReference type="PANTHER" id="PTHR44757">
    <property type="entry name" value="DIGUANYLATE CYCLASE DGCP"/>
    <property type="match status" value="1"/>
</dbReference>
<gene>
    <name evidence="5" type="ORF">GL284_07080</name>
</gene>
<dbReference type="PROSITE" id="PS50112">
    <property type="entry name" value="PAS"/>
    <property type="match status" value="1"/>
</dbReference>
<dbReference type="CDD" id="cd01949">
    <property type="entry name" value="GGDEF"/>
    <property type="match status" value="1"/>
</dbReference>
<proteinExistence type="predicted"/>
<dbReference type="InterPro" id="IPR035965">
    <property type="entry name" value="PAS-like_dom_sf"/>
</dbReference>
<dbReference type="FunFam" id="3.30.70.270:FF:000001">
    <property type="entry name" value="Diguanylate cyclase domain protein"/>
    <property type="match status" value="1"/>
</dbReference>
<dbReference type="InterPro" id="IPR029787">
    <property type="entry name" value="Nucleotide_cyclase"/>
</dbReference>
<evidence type="ECO:0000259" key="2">
    <source>
        <dbReference type="PROSITE" id="PS50110"/>
    </source>
</evidence>
<keyword evidence="1" id="KW-0597">Phosphoprotein</keyword>
<name>A0A6L6IU76_9RHOB</name>
<keyword evidence="6" id="KW-1185">Reference proteome</keyword>
<dbReference type="Pfam" id="PF00072">
    <property type="entry name" value="Response_reg"/>
    <property type="match status" value="1"/>
</dbReference>
<dbReference type="PROSITE" id="PS50110">
    <property type="entry name" value="RESPONSE_REGULATORY"/>
    <property type="match status" value="1"/>
</dbReference>
<dbReference type="InterPro" id="IPR052155">
    <property type="entry name" value="Biofilm_reg_signaling"/>
</dbReference>
<feature type="modified residue" description="4-aspartylphosphate" evidence="1">
    <location>
        <position position="66"/>
    </location>
</feature>
<dbReference type="SMART" id="SM00267">
    <property type="entry name" value="GGDEF"/>
    <property type="match status" value="1"/>
</dbReference>
<dbReference type="SUPFAM" id="SSF55073">
    <property type="entry name" value="Nucleotide cyclase"/>
    <property type="match status" value="1"/>
</dbReference>
<evidence type="ECO:0000259" key="3">
    <source>
        <dbReference type="PROSITE" id="PS50112"/>
    </source>
</evidence>
<evidence type="ECO:0000313" key="6">
    <source>
        <dbReference type="Proteomes" id="UP000478740"/>
    </source>
</evidence>
<dbReference type="Gene3D" id="3.30.70.270">
    <property type="match status" value="1"/>
</dbReference>
<dbReference type="InterPro" id="IPR011006">
    <property type="entry name" value="CheY-like_superfamily"/>
</dbReference>
<reference evidence="5 6" key="1">
    <citation type="submission" date="2019-11" db="EMBL/GenBank/DDBJ databases">
        <authorList>
            <person name="Dong K."/>
        </authorList>
    </citation>
    <scope>NUCLEOTIDE SEQUENCE [LARGE SCALE GENOMIC DNA]</scope>
    <source>
        <strain evidence="5 6">DK608</strain>
    </source>
</reference>